<evidence type="ECO:0008006" key="15">
    <source>
        <dbReference type="Google" id="ProtNLM"/>
    </source>
</evidence>
<sequence length="1355" mass="148750">MTGSKAESIQSSATVQQDIQEKQSDHSIASHDDKHSAIDEKHSVSIVEEHAPIQQSKESKNDNDDDDGDDKKKKKKKKKEPSVPIYKLFRFATPLEMIGILFSMILSVGVGAMQPVVIIIFGGSLMHVPADFLGNFQDALSVPGASFTDATYDLILVFVYMGTATLLAAYIAQSTLIMTGESQARRIRELYVHSILRQDMGWFDKAEEGSLTTRLAADTQLIQDGISEKFGIFLQSIGAFITGFIVAFVKGWRLAVVILATMPVLAAVGGAIGYFITKFTLRVQDSYAGAGTIAEQVFSGIRTVYSFSLQERFDKMYAEKLVDARKTGVQRGLALGVGFAVFLFVLFATYGLAFWYGGKLVSESMMTGDLVLVVFFAEVIGAMSLMQLPPNLSAVSTACGAAYKIYSTIDRVPEIDIDNEGGLKPEKVTGEIEFKNVQFKYPTRPDVTILKDLSLKIKPGMTVAFVGPSGSGKSTSVQLIQRFYDPLAGQVSLDGNDLKDLNVQWLRKQIGVVSQEPVLFNMTIRQNLLMGIEYEASREEIIEACKKANCHTFISQLPQGYDTMVGEHGGMLSGGQKQRIAIARAILKNPTILLLDEGFNFTHSSLLQATSALDTQSERLVQRALDAAAADRTTVVIAHRLSTIRNADLIVVMSKGELVEQGTHDELLALGGVYSELVKKQQIATKQVGGTDDDEDIDEEAILKKETEELLKQQQRIEELAAAEKDNKSDHLVRMSTVSSIDAFELKLRKQKEERKLRKKQKAPIGKILQQMRPEWHLLATGTVSAAIAGAVFPCFSLIFARVVSVMILLPPDQVAPGPMQGANLYAFIFVMLGVASFIGFGGQIISFEIAGERYTERLRAAIFRAYMKQEIGYYDDEENSMGALTSKLAIDSKNVNELVTKCWGDIMQIISTAITGLVISFVHSWLLTLIVLCMSPFIGGATYYESTIHRGFEDQTAKANEQSGEVAGEAIKEVRTVAALNKQAHFEQKFSHALEYPHKLAIKKAYLSSIGYALQQGIMMYTNAVSFYAGVRLIDQGRIDFQQMMVCMMAVLITAQGIGRASVFTSTAAKAKNSAIAAFEVLDRQSQIDPDLEGIEPDSSNIRGDIQFKDITFRYPARPDIPIFDGEFNLEGKAGQTIALVGPSGCGKSTTIGMLQRWYDPIDGSVRLDEHNIKSFSLGNLRSHCALVGQEPVLFDMTIGENIRFGVDENKHVTQEDVEAACKAANIHKFISELPDGYNTRVGDKGSQLSGGQKQRIAIARALIRKPRVLLLDEATSALDSESEKLVQQAIDNIINEGGRTTITIAHRLSTIQGADLICVVKGGRVVEQGTHWELLKLDGEYASLVRQQSLNAH</sequence>
<dbReference type="FunFam" id="1.20.1560.10:FF:000009">
    <property type="entry name" value="ABC transporter B family member 1"/>
    <property type="match status" value="1"/>
</dbReference>
<gene>
    <name evidence="14" type="ORF">LRAMOSA03832</name>
</gene>
<reference evidence="14" key="1">
    <citation type="journal article" date="2014" name="Genome Announc.">
        <title>De novo whole-genome sequence and genome annotation of Lichtheimia ramosa.</title>
        <authorList>
            <person name="Linde J."/>
            <person name="Schwartze V."/>
            <person name="Binder U."/>
            <person name="Lass-Florl C."/>
            <person name="Voigt K."/>
            <person name="Horn F."/>
        </authorList>
    </citation>
    <scope>NUCLEOTIDE SEQUENCE</scope>
    <source>
        <strain evidence="14">JMRC FSU:6197</strain>
    </source>
</reference>
<evidence type="ECO:0000256" key="6">
    <source>
        <dbReference type="ARBA" id="ARBA00022840"/>
    </source>
</evidence>
<dbReference type="Pfam" id="PF00005">
    <property type="entry name" value="ABC_tran"/>
    <property type="match status" value="2"/>
</dbReference>
<dbReference type="GO" id="GO:0005524">
    <property type="term" value="F:ATP binding"/>
    <property type="evidence" value="ECO:0007669"/>
    <property type="project" value="UniProtKB-KW"/>
</dbReference>
<dbReference type="CDD" id="cd18577">
    <property type="entry name" value="ABC_6TM_Pgp_ABCB1_D1_like"/>
    <property type="match status" value="1"/>
</dbReference>
<keyword evidence="9" id="KW-0175">Coiled coil</keyword>
<dbReference type="GO" id="GO:0090374">
    <property type="term" value="P:oligopeptide export from mitochondrion"/>
    <property type="evidence" value="ECO:0007669"/>
    <property type="project" value="TreeGrafter"/>
</dbReference>
<evidence type="ECO:0000256" key="2">
    <source>
        <dbReference type="ARBA" id="ARBA00007577"/>
    </source>
</evidence>
<dbReference type="PROSITE" id="PS00211">
    <property type="entry name" value="ABC_TRANSPORTER_1"/>
    <property type="match status" value="2"/>
</dbReference>
<evidence type="ECO:0000256" key="5">
    <source>
        <dbReference type="ARBA" id="ARBA00022741"/>
    </source>
</evidence>
<feature type="transmembrane region" description="Helical" evidence="11">
    <location>
        <begin position="230"/>
        <end position="249"/>
    </location>
</feature>
<dbReference type="SUPFAM" id="SSF90123">
    <property type="entry name" value="ABC transporter transmembrane region"/>
    <property type="match status" value="2"/>
</dbReference>
<evidence type="ECO:0000256" key="1">
    <source>
        <dbReference type="ARBA" id="ARBA00004651"/>
    </source>
</evidence>
<keyword evidence="8 11" id="KW-0472">Membrane</keyword>
<feature type="compositionally biased region" description="Basic and acidic residues" evidence="10">
    <location>
        <begin position="19"/>
        <end position="62"/>
    </location>
</feature>
<evidence type="ECO:0000256" key="10">
    <source>
        <dbReference type="SAM" id="MobiDB-lite"/>
    </source>
</evidence>
<dbReference type="FunFam" id="3.40.50.300:FF:000205">
    <property type="entry name" value="ABC transporter B family member 4"/>
    <property type="match status" value="1"/>
</dbReference>
<feature type="domain" description="ABC transmembrane type-1" evidence="13">
    <location>
        <begin position="101"/>
        <end position="397"/>
    </location>
</feature>
<feature type="region of interest" description="Disordered" evidence="10">
    <location>
        <begin position="1"/>
        <end position="78"/>
    </location>
</feature>
<dbReference type="Gene3D" id="3.40.50.300">
    <property type="entry name" value="P-loop containing nucleotide triphosphate hydrolases"/>
    <property type="match status" value="2"/>
</dbReference>
<keyword evidence="7 11" id="KW-1133">Transmembrane helix</keyword>
<feature type="compositionally biased region" description="Polar residues" evidence="10">
    <location>
        <begin position="1"/>
        <end position="18"/>
    </location>
</feature>
<dbReference type="InterPro" id="IPR039421">
    <property type="entry name" value="Type_1_exporter"/>
</dbReference>
<feature type="coiled-coil region" evidence="9">
    <location>
        <begin position="703"/>
        <end position="763"/>
    </location>
</feature>
<comment type="subcellular location">
    <subcellularLocation>
        <location evidence="1">Cell membrane</location>
        <topology evidence="1">Multi-pass membrane protein</topology>
    </subcellularLocation>
</comment>
<dbReference type="CDD" id="cd03249">
    <property type="entry name" value="ABC_MTABC3_MDL1_MDL2"/>
    <property type="match status" value="2"/>
</dbReference>
<dbReference type="Gene3D" id="1.20.1560.10">
    <property type="entry name" value="ABC transporter type 1, transmembrane domain"/>
    <property type="match status" value="1"/>
</dbReference>
<protein>
    <recommendedName>
        <fullName evidence="15">ATP-binding cassette, subfamily B (MDR/TAP), member 1</fullName>
    </recommendedName>
</protein>
<evidence type="ECO:0000256" key="7">
    <source>
        <dbReference type="ARBA" id="ARBA00022989"/>
    </source>
</evidence>
<feature type="domain" description="ABC transporter" evidence="12">
    <location>
        <begin position="432"/>
        <end position="680"/>
    </location>
</feature>
<evidence type="ECO:0000256" key="8">
    <source>
        <dbReference type="ARBA" id="ARBA00023136"/>
    </source>
</evidence>
<dbReference type="GO" id="GO:0015421">
    <property type="term" value="F:ABC-type oligopeptide transporter activity"/>
    <property type="evidence" value="ECO:0007669"/>
    <property type="project" value="TreeGrafter"/>
</dbReference>
<dbReference type="FunFam" id="3.40.50.300:FF:000251">
    <property type="entry name" value="ABC transporter B family member 19"/>
    <property type="match status" value="1"/>
</dbReference>
<comment type="similarity">
    <text evidence="2">Belongs to the ABC transporter superfamily. ABCB family. Multidrug resistance exporter (TC 3.A.1.201) subfamily.</text>
</comment>
<keyword evidence="3" id="KW-0813">Transport</keyword>
<dbReference type="InterPro" id="IPR027417">
    <property type="entry name" value="P-loop_NTPase"/>
</dbReference>
<dbReference type="Pfam" id="PF00664">
    <property type="entry name" value="ABC_membrane"/>
    <property type="match status" value="2"/>
</dbReference>
<dbReference type="InterPro" id="IPR036640">
    <property type="entry name" value="ABC1_TM_sf"/>
</dbReference>
<feature type="domain" description="ABC transmembrane type-1" evidence="13">
    <location>
        <begin position="780"/>
        <end position="1071"/>
    </location>
</feature>
<dbReference type="SMART" id="SM00382">
    <property type="entry name" value="AAA"/>
    <property type="match status" value="2"/>
</dbReference>
<evidence type="ECO:0000259" key="13">
    <source>
        <dbReference type="PROSITE" id="PS50929"/>
    </source>
</evidence>
<evidence type="ECO:0000256" key="9">
    <source>
        <dbReference type="SAM" id="Coils"/>
    </source>
</evidence>
<feature type="transmembrane region" description="Helical" evidence="11">
    <location>
        <begin position="333"/>
        <end position="358"/>
    </location>
</feature>
<dbReference type="InterPro" id="IPR003593">
    <property type="entry name" value="AAA+_ATPase"/>
</dbReference>
<feature type="transmembrane region" description="Helical" evidence="11">
    <location>
        <begin position="776"/>
        <end position="805"/>
    </location>
</feature>
<proteinExistence type="inferred from homology"/>
<dbReference type="PROSITE" id="PS50893">
    <property type="entry name" value="ABC_TRANSPORTER_2"/>
    <property type="match status" value="2"/>
</dbReference>
<keyword evidence="4 11" id="KW-0812">Transmembrane</keyword>
<dbReference type="EMBL" id="LK023346">
    <property type="protein sequence ID" value="CDS11569.1"/>
    <property type="molecule type" value="Genomic_DNA"/>
</dbReference>
<dbReference type="PANTHER" id="PTHR43394">
    <property type="entry name" value="ATP-DEPENDENT PERMEASE MDL1, MITOCHONDRIAL"/>
    <property type="match status" value="1"/>
</dbReference>
<dbReference type="PANTHER" id="PTHR43394:SF27">
    <property type="entry name" value="ATP-DEPENDENT TRANSLOCASE ABCB1-LIKE"/>
    <property type="match status" value="1"/>
</dbReference>
<evidence type="ECO:0000256" key="11">
    <source>
        <dbReference type="SAM" id="Phobius"/>
    </source>
</evidence>
<dbReference type="CDD" id="cd18578">
    <property type="entry name" value="ABC_6TM_Pgp_ABCB1_D2_like"/>
    <property type="match status" value="1"/>
</dbReference>
<dbReference type="GO" id="GO:0005886">
    <property type="term" value="C:plasma membrane"/>
    <property type="evidence" value="ECO:0007669"/>
    <property type="project" value="UniProtKB-SubCell"/>
</dbReference>
<feature type="transmembrane region" description="Helical" evidence="11">
    <location>
        <begin position="825"/>
        <end position="851"/>
    </location>
</feature>
<dbReference type="InterPro" id="IPR011527">
    <property type="entry name" value="ABC1_TM_dom"/>
</dbReference>
<feature type="transmembrane region" description="Helical" evidence="11">
    <location>
        <begin position="918"/>
        <end position="939"/>
    </location>
</feature>
<dbReference type="InterPro" id="IPR017871">
    <property type="entry name" value="ABC_transporter-like_CS"/>
</dbReference>
<organism evidence="14">
    <name type="scientific">Lichtheimia ramosa</name>
    <dbReference type="NCBI Taxonomy" id="688394"/>
    <lineage>
        <taxon>Eukaryota</taxon>
        <taxon>Fungi</taxon>
        <taxon>Fungi incertae sedis</taxon>
        <taxon>Mucoromycota</taxon>
        <taxon>Mucoromycotina</taxon>
        <taxon>Mucoromycetes</taxon>
        <taxon>Mucorales</taxon>
        <taxon>Lichtheimiaceae</taxon>
        <taxon>Lichtheimia</taxon>
    </lineage>
</organism>
<feature type="domain" description="ABC transporter" evidence="12">
    <location>
        <begin position="1107"/>
        <end position="1349"/>
    </location>
</feature>
<name>A0A077WWJ0_9FUNG</name>
<dbReference type="PROSITE" id="PS50929">
    <property type="entry name" value="ABC_TM1F"/>
    <property type="match status" value="2"/>
</dbReference>
<feature type="transmembrane region" description="Helical" evidence="11">
    <location>
        <begin position="255"/>
        <end position="276"/>
    </location>
</feature>
<keyword evidence="6" id="KW-0067">ATP-binding</keyword>
<dbReference type="GO" id="GO:0005743">
    <property type="term" value="C:mitochondrial inner membrane"/>
    <property type="evidence" value="ECO:0007669"/>
    <property type="project" value="TreeGrafter"/>
</dbReference>
<feature type="transmembrane region" description="Helical" evidence="11">
    <location>
        <begin position="370"/>
        <end position="388"/>
    </location>
</feature>
<dbReference type="OrthoDB" id="6500128at2759"/>
<accession>A0A077WWJ0</accession>
<feature type="transmembrane region" description="Helical" evidence="11">
    <location>
        <begin position="154"/>
        <end position="178"/>
    </location>
</feature>
<feature type="transmembrane region" description="Helical" evidence="11">
    <location>
        <begin position="97"/>
        <end position="121"/>
    </location>
</feature>
<evidence type="ECO:0000256" key="4">
    <source>
        <dbReference type="ARBA" id="ARBA00022692"/>
    </source>
</evidence>
<dbReference type="InterPro" id="IPR003439">
    <property type="entry name" value="ABC_transporter-like_ATP-bd"/>
</dbReference>
<evidence type="ECO:0000259" key="12">
    <source>
        <dbReference type="PROSITE" id="PS50893"/>
    </source>
</evidence>
<dbReference type="GO" id="GO:0016887">
    <property type="term" value="F:ATP hydrolysis activity"/>
    <property type="evidence" value="ECO:0007669"/>
    <property type="project" value="InterPro"/>
</dbReference>
<evidence type="ECO:0000256" key="3">
    <source>
        <dbReference type="ARBA" id="ARBA00022448"/>
    </source>
</evidence>
<dbReference type="SUPFAM" id="SSF52540">
    <property type="entry name" value="P-loop containing nucleoside triphosphate hydrolases"/>
    <property type="match status" value="2"/>
</dbReference>
<evidence type="ECO:0000313" key="14">
    <source>
        <dbReference type="EMBL" id="CDS11569.1"/>
    </source>
</evidence>
<keyword evidence="5" id="KW-0547">Nucleotide-binding</keyword>